<evidence type="ECO:0000313" key="1">
    <source>
        <dbReference type="EMBL" id="EFO83325.1"/>
    </source>
</evidence>
<dbReference type="PANTHER" id="PTHR31379">
    <property type="entry name" value="F-BOX C PROTEIN-RELATED-RELATED"/>
    <property type="match status" value="1"/>
</dbReference>
<dbReference type="FunCoup" id="E3N1D0">
    <property type="interactions" value="1246"/>
</dbReference>
<dbReference type="KEGG" id="crq:GCK72_004394"/>
<dbReference type="Pfam" id="PF12078">
    <property type="entry name" value="DUF3557"/>
    <property type="match status" value="1"/>
</dbReference>
<proteinExistence type="predicted"/>
<dbReference type="CTD" id="9826958"/>
<name>E3N1D0_CAERE</name>
<organism evidence="2">
    <name type="scientific">Caenorhabditis remanei</name>
    <name type="common">Caenorhabditis vulgaris</name>
    <dbReference type="NCBI Taxonomy" id="31234"/>
    <lineage>
        <taxon>Eukaryota</taxon>
        <taxon>Metazoa</taxon>
        <taxon>Ecdysozoa</taxon>
        <taxon>Nematoda</taxon>
        <taxon>Chromadorea</taxon>
        <taxon>Rhabditida</taxon>
        <taxon>Rhabditina</taxon>
        <taxon>Rhabditomorpha</taxon>
        <taxon>Rhabditoidea</taxon>
        <taxon>Rhabditidae</taxon>
        <taxon>Peloderinae</taxon>
        <taxon>Caenorhabditis</taxon>
    </lineage>
</organism>
<dbReference type="Proteomes" id="UP000008281">
    <property type="component" value="Unassembled WGS sequence"/>
</dbReference>
<protein>
    <submittedName>
        <fullName evidence="1">Uncharacterized protein</fullName>
    </submittedName>
</protein>
<reference evidence="1" key="1">
    <citation type="submission" date="2007-07" db="EMBL/GenBank/DDBJ databases">
        <title>PCAP assembly of the Caenorhabditis remanei genome.</title>
        <authorList>
            <consortium name="The Caenorhabditis remanei Sequencing Consortium"/>
            <person name="Wilson R.K."/>
        </authorList>
    </citation>
    <scope>NUCLEOTIDE SEQUENCE [LARGE SCALE GENOMIC DNA]</scope>
    <source>
        <strain evidence="1">PB4641</strain>
    </source>
</reference>
<sequence length="459" mass="53585">MPTVPLQYEPLKSVLLYIEPNIRFKVSLHMPSISTLEKRIPLKIENLSFSMPQNEKCLKVNEYNYQLGVYRDFGHMDVPSEIQLVNDRGGCQHDIDQYGFSINPGRNTILPGDVDLRKEDLPLTVGSYCEVMEQEYVKKLRMLRRLLAERTNQEYNEDDGFPRTFGPSQIFSRRCFEDDPVESIEYHIEDTQYRLMPYLHRQNNTKPPFTCWIQFTVTSPNGRQSRRFLYNKKLFEAEKNLITALLGNRKLIISVKNLKIGNDNGVFRFPVATKMSIENLQVRYWNAPSFEAFGNIIDSSSLPLQQLKLGSSIHSADFTHRIVKESKKLVIDNQLHEHGSWTPILQNLTHQNVLLERENEHDPPNNYVDLVENWLEIGRPLGTTFTLGIQEEETVKQCLETLKQRHDVYASSERQVQLRINNCSMLNVCYKDTNRPTSRFWRHNPEWLLSLTVVRATSY</sequence>
<dbReference type="InterPro" id="IPR021942">
    <property type="entry name" value="DUF3557"/>
</dbReference>
<accession>E3N1D0</accession>
<dbReference type="HOGENOM" id="CLU_042576_0_1_1"/>
<dbReference type="AlphaFoldDB" id="E3N1D0"/>
<dbReference type="GeneID" id="9826958"/>
<keyword evidence="2" id="KW-1185">Reference proteome</keyword>
<gene>
    <name evidence="1" type="ORF">CRE_13585</name>
</gene>
<evidence type="ECO:0000313" key="2">
    <source>
        <dbReference type="Proteomes" id="UP000008281"/>
    </source>
</evidence>
<dbReference type="PANTHER" id="PTHR31379:SF1">
    <property type="entry name" value="F-BOX C PROTEIN-RELATED"/>
    <property type="match status" value="1"/>
</dbReference>
<dbReference type="EMBL" id="DS268508">
    <property type="protein sequence ID" value="EFO83325.1"/>
    <property type="molecule type" value="Genomic_DNA"/>
</dbReference>
<dbReference type="InParanoid" id="E3N1D0"/>
<dbReference type="RefSeq" id="XP_003097835.2">
    <property type="nucleotide sequence ID" value="XM_003097787.2"/>
</dbReference>
<dbReference type="OrthoDB" id="5908456at2759"/>